<proteinExistence type="predicted"/>
<gene>
    <name evidence="1" type="ORF">V0288_10170</name>
</gene>
<sequence>MYRYTGNVRGWWRTARVDRPVPAKKSAALFPADSRSTVPAVADRDVNQM</sequence>
<name>A0AAW9QWU2_9CHRO</name>
<dbReference type="EMBL" id="JBAFSM010000016">
    <property type="protein sequence ID" value="MEG3437484.1"/>
    <property type="molecule type" value="Genomic_DNA"/>
</dbReference>
<keyword evidence="2" id="KW-1185">Reference proteome</keyword>
<organism evidence="1 2">
    <name type="scientific">Pannus brasiliensis CCIBt3594</name>
    <dbReference type="NCBI Taxonomy" id="1427578"/>
    <lineage>
        <taxon>Bacteria</taxon>
        <taxon>Bacillati</taxon>
        <taxon>Cyanobacteriota</taxon>
        <taxon>Cyanophyceae</taxon>
        <taxon>Oscillatoriophycideae</taxon>
        <taxon>Chroococcales</taxon>
        <taxon>Microcystaceae</taxon>
        <taxon>Pannus</taxon>
    </lineage>
</organism>
<dbReference type="AlphaFoldDB" id="A0AAW9QWU2"/>
<evidence type="ECO:0000313" key="2">
    <source>
        <dbReference type="Proteomes" id="UP001328733"/>
    </source>
</evidence>
<dbReference type="Proteomes" id="UP001328733">
    <property type="component" value="Unassembled WGS sequence"/>
</dbReference>
<reference evidence="1 2" key="1">
    <citation type="submission" date="2024-01" db="EMBL/GenBank/DDBJ databases">
        <title>Genomic insights into the taxonomy and metabolism of the cyanobacterium Pannus brasiliensis CCIBt3594.</title>
        <authorList>
            <person name="Machado M."/>
            <person name="Botero N.B."/>
            <person name="Andreote A.P.D."/>
            <person name="Feitosa A.M.T."/>
            <person name="Popin R."/>
            <person name="Sivonen K."/>
            <person name="Fiore M.F."/>
        </authorList>
    </citation>
    <scope>NUCLEOTIDE SEQUENCE [LARGE SCALE GENOMIC DNA]</scope>
    <source>
        <strain evidence="1 2">CCIBt3594</strain>
    </source>
</reference>
<protein>
    <submittedName>
        <fullName evidence="1">Uncharacterized protein</fullName>
    </submittedName>
</protein>
<dbReference type="RefSeq" id="WP_332864965.1">
    <property type="nucleotide sequence ID" value="NZ_JBAFSM010000016.1"/>
</dbReference>
<accession>A0AAW9QWU2</accession>
<evidence type="ECO:0000313" key="1">
    <source>
        <dbReference type="EMBL" id="MEG3437484.1"/>
    </source>
</evidence>
<comment type="caution">
    <text evidence="1">The sequence shown here is derived from an EMBL/GenBank/DDBJ whole genome shotgun (WGS) entry which is preliminary data.</text>
</comment>